<name>A0A1H0YPT1_STREI</name>
<dbReference type="AlphaFoldDB" id="A0A1H0YPT1"/>
<protein>
    <submittedName>
        <fullName evidence="1">Uncharacterized protein</fullName>
    </submittedName>
</protein>
<gene>
    <name evidence="1" type="ORF">SAMN05216392_0795</name>
</gene>
<accession>A0A1H0YPT1</accession>
<organism evidence="1 2">
    <name type="scientific">Streptococcus equinus</name>
    <name type="common">Streptococcus bovis</name>
    <dbReference type="NCBI Taxonomy" id="1335"/>
    <lineage>
        <taxon>Bacteria</taxon>
        <taxon>Bacillati</taxon>
        <taxon>Bacillota</taxon>
        <taxon>Bacilli</taxon>
        <taxon>Lactobacillales</taxon>
        <taxon>Streptococcaceae</taxon>
        <taxon>Streptococcus</taxon>
    </lineage>
</organism>
<sequence length="87" mass="10239">MRIIKMASKRAPQCCVVWNERHEECPLDVLMDFKEWTHKQLLKSYVVIAEMLHVEVNDAKKYLDLAKMPEYDSAVLKRMKGLMRNGS</sequence>
<reference evidence="1 2" key="1">
    <citation type="submission" date="2016-10" db="EMBL/GenBank/DDBJ databases">
        <authorList>
            <person name="de Groot N.N."/>
        </authorList>
    </citation>
    <scope>NUCLEOTIDE SEQUENCE [LARGE SCALE GENOMIC DNA]</scope>
    <source>
        <strain evidence="1 2">Sb05</strain>
    </source>
</reference>
<dbReference type="EMBL" id="FNKE01000001">
    <property type="protein sequence ID" value="SDQ17173.1"/>
    <property type="molecule type" value="Genomic_DNA"/>
</dbReference>
<evidence type="ECO:0000313" key="1">
    <source>
        <dbReference type="EMBL" id="SDQ17173.1"/>
    </source>
</evidence>
<evidence type="ECO:0000313" key="2">
    <source>
        <dbReference type="Proteomes" id="UP000182870"/>
    </source>
</evidence>
<proteinExistence type="predicted"/>
<dbReference type="Proteomes" id="UP000182870">
    <property type="component" value="Unassembled WGS sequence"/>
</dbReference>